<dbReference type="GO" id="GO:0086010">
    <property type="term" value="P:membrane depolarization during action potential"/>
    <property type="evidence" value="ECO:0007669"/>
    <property type="project" value="TreeGrafter"/>
</dbReference>
<keyword evidence="2 7" id="KW-0812">Transmembrane</keyword>
<dbReference type="InterPro" id="IPR043203">
    <property type="entry name" value="VGCC_Ca_Na"/>
</dbReference>
<feature type="region of interest" description="Disordered" evidence="6">
    <location>
        <begin position="117"/>
        <end position="140"/>
    </location>
</feature>
<dbReference type="Proteomes" id="UP000288716">
    <property type="component" value="Unassembled WGS sequence"/>
</dbReference>
<dbReference type="OrthoDB" id="2984333at2759"/>
<comment type="subcellular location">
    <subcellularLocation>
        <location evidence="1">Membrane</location>
        <topology evidence="1">Multi-pass membrane protein</topology>
    </subcellularLocation>
</comment>
<keyword evidence="9" id="KW-0406">Ion transport</keyword>
<keyword evidence="5" id="KW-0175">Coiled coil</keyword>
<dbReference type="PANTHER" id="PTHR10037">
    <property type="entry name" value="VOLTAGE-GATED CATION CHANNEL CALCIUM AND SODIUM"/>
    <property type="match status" value="1"/>
</dbReference>
<dbReference type="Pfam" id="PF00520">
    <property type="entry name" value="Ion_trans"/>
    <property type="match status" value="1"/>
</dbReference>
<evidence type="ECO:0000313" key="10">
    <source>
        <dbReference type="Proteomes" id="UP000288716"/>
    </source>
</evidence>
<evidence type="ECO:0000256" key="7">
    <source>
        <dbReference type="SAM" id="Phobius"/>
    </source>
</evidence>
<proteinExistence type="predicted"/>
<keyword evidence="9" id="KW-0813">Transport</keyword>
<comment type="caution">
    <text evidence="9">The sequence shown here is derived from an EMBL/GenBank/DDBJ whole genome shotgun (WGS) entry which is preliminary data.</text>
</comment>
<feature type="transmembrane region" description="Helical" evidence="7">
    <location>
        <begin position="20"/>
        <end position="44"/>
    </location>
</feature>
<evidence type="ECO:0000256" key="1">
    <source>
        <dbReference type="ARBA" id="ARBA00004141"/>
    </source>
</evidence>
<keyword evidence="3 7" id="KW-1133">Transmembrane helix</keyword>
<feature type="non-terminal residue" evidence="9">
    <location>
        <position position="140"/>
    </location>
</feature>
<feature type="domain" description="Ion transport" evidence="8">
    <location>
        <begin position="1"/>
        <end position="55"/>
    </location>
</feature>
<keyword evidence="10" id="KW-1185">Reference proteome</keyword>
<dbReference type="PANTHER" id="PTHR10037:SF288">
    <property type="entry name" value="SODIUM CHANNEL PROTEIN PARA"/>
    <property type="match status" value="1"/>
</dbReference>
<dbReference type="GO" id="GO:0001518">
    <property type="term" value="C:voltage-gated sodium channel complex"/>
    <property type="evidence" value="ECO:0007669"/>
    <property type="project" value="TreeGrafter"/>
</dbReference>
<protein>
    <submittedName>
        <fullName evidence="9">Voltage-gated sodium channel alpha subunit-like protein</fullName>
    </submittedName>
</protein>
<evidence type="ECO:0000256" key="4">
    <source>
        <dbReference type="ARBA" id="ARBA00023136"/>
    </source>
</evidence>
<evidence type="ECO:0000256" key="5">
    <source>
        <dbReference type="SAM" id="Coils"/>
    </source>
</evidence>
<feature type="coiled-coil region" evidence="5">
    <location>
        <begin position="41"/>
        <end position="68"/>
    </location>
</feature>
<evidence type="ECO:0000256" key="3">
    <source>
        <dbReference type="ARBA" id="ARBA00022989"/>
    </source>
</evidence>
<dbReference type="InterPro" id="IPR005821">
    <property type="entry name" value="Ion_trans_dom"/>
</dbReference>
<evidence type="ECO:0000313" key="9">
    <source>
        <dbReference type="EMBL" id="RWS19929.1"/>
    </source>
</evidence>
<gene>
    <name evidence="9" type="ORF">B4U80_00086</name>
</gene>
<keyword evidence="4 7" id="KW-0472">Membrane</keyword>
<dbReference type="GO" id="GO:0019228">
    <property type="term" value="P:neuronal action potential"/>
    <property type="evidence" value="ECO:0007669"/>
    <property type="project" value="TreeGrafter"/>
</dbReference>
<dbReference type="VEuPathDB" id="VectorBase:LDEU012111"/>
<dbReference type="STRING" id="299467.A0A443RY01"/>
<feature type="compositionally biased region" description="Polar residues" evidence="6">
    <location>
        <begin position="124"/>
        <end position="133"/>
    </location>
</feature>
<sequence>MTQDAWEGLYQMVLRATGPYHIIFFMAAIFLGSIYLINLILAIVAMSYDDLQRKNQDEEREAMQEEEAYMLSRRQIEFEEQMHTSHHRIEANSNYNNSCESLDCSVYSAPAAANGHNKHLHRALSQTDKSGTSDVHRDRR</sequence>
<dbReference type="Gene3D" id="1.10.287.70">
    <property type="match status" value="1"/>
</dbReference>
<dbReference type="GO" id="GO:0005248">
    <property type="term" value="F:voltage-gated sodium channel activity"/>
    <property type="evidence" value="ECO:0007669"/>
    <property type="project" value="TreeGrafter"/>
</dbReference>
<reference evidence="9 10" key="1">
    <citation type="journal article" date="2018" name="Gigascience">
        <title>Genomes of trombidid mites reveal novel predicted allergens and laterally-transferred genes associated with secondary metabolism.</title>
        <authorList>
            <person name="Dong X."/>
            <person name="Chaisiri K."/>
            <person name="Xia D."/>
            <person name="Armstrong S.D."/>
            <person name="Fang Y."/>
            <person name="Donnelly M.J."/>
            <person name="Kadowaki T."/>
            <person name="McGarry J.W."/>
            <person name="Darby A.C."/>
            <person name="Makepeace B.L."/>
        </authorList>
    </citation>
    <scope>NUCLEOTIDE SEQUENCE [LARGE SCALE GENOMIC DNA]</scope>
    <source>
        <strain evidence="9">UoL-UT</strain>
    </source>
</reference>
<evidence type="ECO:0000256" key="6">
    <source>
        <dbReference type="SAM" id="MobiDB-lite"/>
    </source>
</evidence>
<evidence type="ECO:0000259" key="8">
    <source>
        <dbReference type="Pfam" id="PF00520"/>
    </source>
</evidence>
<name>A0A443RY01_9ACAR</name>
<dbReference type="EMBL" id="NCKV01021509">
    <property type="protein sequence ID" value="RWS19929.1"/>
    <property type="molecule type" value="Genomic_DNA"/>
</dbReference>
<dbReference type="AlphaFoldDB" id="A0A443RY01"/>
<keyword evidence="9" id="KW-0407">Ion channel</keyword>
<organism evidence="9 10">
    <name type="scientific">Leptotrombidium deliense</name>
    <dbReference type="NCBI Taxonomy" id="299467"/>
    <lineage>
        <taxon>Eukaryota</taxon>
        <taxon>Metazoa</taxon>
        <taxon>Ecdysozoa</taxon>
        <taxon>Arthropoda</taxon>
        <taxon>Chelicerata</taxon>
        <taxon>Arachnida</taxon>
        <taxon>Acari</taxon>
        <taxon>Acariformes</taxon>
        <taxon>Trombidiformes</taxon>
        <taxon>Prostigmata</taxon>
        <taxon>Anystina</taxon>
        <taxon>Parasitengona</taxon>
        <taxon>Trombiculoidea</taxon>
        <taxon>Trombiculidae</taxon>
        <taxon>Leptotrombidium</taxon>
    </lineage>
</organism>
<accession>A0A443RY01</accession>
<evidence type="ECO:0000256" key="2">
    <source>
        <dbReference type="ARBA" id="ARBA00022692"/>
    </source>
</evidence>